<dbReference type="PANTHER" id="PTHR15503">
    <property type="entry name" value="LDOC1 RELATED"/>
    <property type="match status" value="1"/>
</dbReference>
<keyword evidence="3" id="KW-1185">Reference proteome</keyword>
<reference evidence="2 3" key="1">
    <citation type="submission" date="2023-03" db="EMBL/GenBank/DDBJ databases">
        <title>Genome sequence of Lichtheimia ornata CBS 291.66.</title>
        <authorList>
            <person name="Mohabir J.T."/>
            <person name="Shea T.P."/>
            <person name="Kurbessoian T."/>
            <person name="Berby B."/>
            <person name="Fontaine J."/>
            <person name="Livny J."/>
            <person name="Gnirke A."/>
            <person name="Stajich J.E."/>
            <person name="Cuomo C.A."/>
        </authorList>
    </citation>
    <scope>NUCLEOTIDE SEQUENCE [LARGE SCALE GENOMIC DNA]</scope>
    <source>
        <strain evidence="2">CBS 291.66</strain>
    </source>
</reference>
<feature type="region of interest" description="Disordered" evidence="1">
    <location>
        <begin position="293"/>
        <end position="315"/>
    </location>
</feature>
<sequence>MDHREQAQDGRGENSTAPQQPVTTEDTALHVIMQSLQVLLQQHNSSSSGTRSTDELDGIRLVPPEYYSEDVKVRFASTLLEEKLLNGGDNYKMTLMYMNQPLGMTSVSRFAMNSNPNNSEQLAREAFGSHFANKRKEAFVRHPISILIDSGASANYMSPRFVTLADKIVPIATPSSHHVGSWWLHCYGPFRYTCLIQIRYHLGANLVTGSVSSTSLANGTLDFIYQEGDKQYVLEPIRDHPPEQAPSSLYPLISAKELKKCTRHEEEDEDHAKTIIKAYPKVFDEKGLQGLPPDRGVPHVIDTGSTPPINRPPYRMSPRELDELKKRQLNELLKLGLIEPSTSPWGAPILFVRKMDQ</sequence>
<dbReference type="RefSeq" id="XP_058347022.1">
    <property type="nucleotide sequence ID" value="XM_058481891.1"/>
</dbReference>
<evidence type="ECO:0000313" key="3">
    <source>
        <dbReference type="Proteomes" id="UP001234581"/>
    </source>
</evidence>
<dbReference type="PANTHER" id="PTHR15503:SF45">
    <property type="entry name" value="RNA-DIRECTED DNA POLYMERASE HOMOLOG"/>
    <property type="match status" value="1"/>
</dbReference>
<proteinExistence type="predicted"/>
<dbReference type="SUPFAM" id="SSF56672">
    <property type="entry name" value="DNA/RNA polymerases"/>
    <property type="match status" value="1"/>
</dbReference>
<dbReference type="EMBL" id="JARTCD010000005">
    <property type="protein sequence ID" value="KAJ8662109.1"/>
    <property type="molecule type" value="Genomic_DNA"/>
</dbReference>
<name>A0AAD7V9X6_9FUNG</name>
<protein>
    <submittedName>
        <fullName evidence="2">Uncharacterized protein</fullName>
    </submittedName>
</protein>
<comment type="caution">
    <text evidence="2">The sequence shown here is derived from an EMBL/GenBank/DDBJ whole genome shotgun (WGS) entry which is preliminary data.</text>
</comment>
<gene>
    <name evidence="2" type="ORF">O0I10_001800</name>
</gene>
<dbReference type="Proteomes" id="UP001234581">
    <property type="component" value="Unassembled WGS sequence"/>
</dbReference>
<evidence type="ECO:0000313" key="2">
    <source>
        <dbReference type="EMBL" id="KAJ8662109.1"/>
    </source>
</evidence>
<feature type="compositionally biased region" description="Basic and acidic residues" evidence="1">
    <location>
        <begin position="1"/>
        <end position="12"/>
    </location>
</feature>
<dbReference type="InterPro" id="IPR043502">
    <property type="entry name" value="DNA/RNA_pol_sf"/>
</dbReference>
<feature type="region of interest" description="Disordered" evidence="1">
    <location>
        <begin position="1"/>
        <end position="22"/>
    </location>
</feature>
<dbReference type="Gene3D" id="3.10.10.10">
    <property type="entry name" value="HIV Type 1 Reverse Transcriptase, subunit A, domain 1"/>
    <property type="match status" value="1"/>
</dbReference>
<feature type="compositionally biased region" description="Polar residues" evidence="1">
    <location>
        <begin position="13"/>
        <end position="22"/>
    </location>
</feature>
<dbReference type="AlphaFoldDB" id="A0AAD7V9X6"/>
<organism evidence="2 3">
    <name type="scientific">Lichtheimia ornata</name>
    <dbReference type="NCBI Taxonomy" id="688661"/>
    <lineage>
        <taxon>Eukaryota</taxon>
        <taxon>Fungi</taxon>
        <taxon>Fungi incertae sedis</taxon>
        <taxon>Mucoromycota</taxon>
        <taxon>Mucoromycotina</taxon>
        <taxon>Mucoromycetes</taxon>
        <taxon>Mucorales</taxon>
        <taxon>Lichtheimiaceae</taxon>
        <taxon>Lichtheimia</taxon>
    </lineage>
</organism>
<accession>A0AAD7V9X6</accession>
<dbReference type="GeneID" id="83209218"/>
<dbReference type="InterPro" id="IPR032567">
    <property type="entry name" value="RTL1-rel"/>
</dbReference>
<evidence type="ECO:0000256" key="1">
    <source>
        <dbReference type="SAM" id="MobiDB-lite"/>
    </source>
</evidence>